<evidence type="ECO:0000313" key="5">
    <source>
        <dbReference type="Proteomes" id="UP000772434"/>
    </source>
</evidence>
<dbReference type="OrthoDB" id="2744793at2759"/>
<name>A0A9P5P185_9AGAR</name>
<evidence type="ECO:0008006" key="6">
    <source>
        <dbReference type="Google" id="ProtNLM"/>
    </source>
</evidence>
<proteinExistence type="predicted"/>
<feature type="transmembrane region" description="Helical" evidence="2">
    <location>
        <begin position="171"/>
        <end position="189"/>
    </location>
</feature>
<accession>A0A9P5P185</accession>
<feature type="region of interest" description="Disordered" evidence="1">
    <location>
        <begin position="220"/>
        <end position="242"/>
    </location>
</feature>
<keyword evidence="2" id="KW-0472">Membrane</keyword>
<evidence type="ECO:0000256" key="1">
    <source>
        <dbReference type="SAM" id="MobiDB-lite"/>
    </source>
</evidence>
<keyword evidence="2" id="KW-0812">Transmembrane</keyword>
<dbReference type="EMBL" id="JADNRY010000941">
    <property type="protein sequence ID" value="KAF9023862.1"/>
    <property type="molecule type" value="Genomic_DNA"/>
</dbReference>
<protein>
    <recommendedName>
        <fullName evidence="6">Transmembrane protein</fullName>
    </recommendedName>
</protein>
<reference evidence="3" key="1">
    <citation type="submission" date="2020-11" db="EMBL/GenBank/DDBJ databases">
        <authorList>
            <consortium name="DOE Joint Genome Institute"/>
            <person name="Ahrendt S."/>
            <person name="Riley R."/>
            <person name="Andreopoulos W."/>
            <person name="Labutti K."/>
            <person name="Pangilinan J."/>
            <person name="Ruiz-Duenas F.J."/>
            <person name="Barrasa J.M."/>
            <person name="Sanchez-Garcia M."/>
            <person name="Camarero S."/>
            <person name="Miyauchi S."/>
            <person name="Serrano A."/>
            <person name="Linde D."/>
            <person name="Babiker R."/>
            <person name="Drula E."/>
            <person name="Ayuso-Fernandez I."/>
            <person name="Pacheco R."/>
            <person name="Padilla G."/>
            <person name="Ferreira P."/>
            <person name="Barriuso J."/>
            <person name="Kellner H."/>
            <person name="Castanera R."/>
            <person name="Alfaro M."/>
            <person name="Ramirez L."/>
            <person name="Pisabarro A.G."/>
            <person name="Kuo A."/>
            <person name="Tritt A."/>
            <person name="Lipzen A."/>
            <person name="He G."/>
            <person name="Yan M."/>
            <person name="Ng V."/>
            <person name="Cullen D."/>
            <person name="Martin F."/>
            <person name="Rosso M.-N."/>
            <person name="Henrissat B."/>
            <person name="Hibbett D."/>
            <person name="Martinez A.T."/>
            <person name="Grigoriev I.V."/>
        </authorList>
    </citation>
    <scope>NUCLEOTIDE SEQUENCE</scope>
    <source>
        <strain evidence="3">AH 40177</strain>
    </source>
</reference>
<dbReference type="Proteomes" id="UP000772434">
    <property type="component" value="Unassembled WGS sequence"/>
</dbReference>
<keyword evidence="2" id="KW-1133">Transmembrane helix</keyword>
<sequence>MEQIVAADAQSHIIVYDAIADWLTNIIAIITDAVIVWRAWAMWMDNTKVRWTLLLLMLADIGLGLADSIMGSQTHQSQAIALDWISFILSFFVNIIATCLISLRAWLHHKSVKSISITRKWTQGEKILLLLVESGAIYALFELLSIITSALSAEAPLSSPIYNTAALTSQIYWVVAVLNPVAIFILVHTQNTYEQSFHLEVISILSQQAQSQQISVVLSGPEGTSTDVGLSDPEGANMTHST</sequence>
<evidence type="ECO:0000313" key="3">
    <source>
        <dbReference type="EMBL" id="KAF9023862.1"/>
    </source>
</evidence>
<evidence type="ECO:0000256" key="2">
    <source>
        <dbReference type="SAM" id="Phobius"/>
    </source>
</evidence>
<comment type="caution">
    <text evidence="3">The sequence shown here is derived from an EMBL/GenBank/DDBJ whole genome shotgun (WGS) entry which is preliminary data.</text>
</comment>
<feature type="transmembrane region" description="Helical" evidence="2">
    <location>
        <begin position="53"/>
        <end position="72"/>
    </location>
</feature>
<organism evidence="3 5">
    <name type="scientific">Rhodocollybia butyracea</name>
    <dbReference type="NCBI Taxonomy" id="206335"/>
    <lineage>
        <taxon>Eukaryota</taxon>
        <taxon>Fungi</taxon>
        <taxon>Dikarya</taxon>
        <taxon>Basidiomycota</taxon>
        <taxon>Agaricomycotina</taxon>
        <taxon>Agaricomycetes</taxon>
        <taxon>Agaricomycetidae</taxon>
        <taxon>Agaricales</taxon>
        <taxon>Marasmiineae</taxon>
        <taxon>Omphalotaceae</taxon>
        <taxon>Rhodocollybia</taxon>
    </lineage>
</organism>
<evidence type="ECO:0000313" key="4">
    <source>
        <dbReference type="EMBL" id="KAF9059278.1"/>
    </source>
</evidence>
<gene>
    <name evidence="4" type="ORF">BDP27DRAFT_1371669</name>
    <name evidence="3" type="ORF">BDP27DRAFT_1438371</name>
</gene>
<dbReference type="EMBL" id="JADNRY010000313">
    <property type="protein sequence ID" value="KAF9059278.1"/>
    <property type="molecule type" value="Genomic_DNA"/>
</dbReference>
<feature type="transmembrane region" description="Helical" evidence="2">
    <location>
        <begin position="127"/>
        <end position="151"/>
    </location>
</feature>
<feature type="transmembrane region" description="Helical" evidence="2">
    <location>
        <begin position="22"/>
        <end position="41"/>
    </location>
</feature>
<feature type="transmembrane region" description="Helical" evidence="2">
    <location>
        <begin position="84"/>
        <end position="107"/>
    </location>
</feature>
<keyword evidence="5" id="KW-1185">Reference proteome</keyword>
<dbReference type="AlphaFoldDB" id="A0A9P5P185"/>